<dbReference type="Pfam" id="PF07853">
    <property type="entry name" value="DUF1648"/>
    <property type="match status" value="1"/>
</dbReference>
<keyword evidence="1" id="KW-0812">Transmembrane</keyword>
<gene>
    <name evidence="4" type="ORF">ERS852471_02633</name>
</gene>
<dbReference type="AlphaFoldDB" id="A0A174J0F2"/>
<organism evidence="4 5">
    <name type="scientific">Clostridium disporicum</name>
    <dbReference type="NCBI Taxonomy" id="84024"/>
    <lineage>
        <taxon>Bacteria</taxon>
        <taxon>Bacillati</taxon>
        <taxon>Bacillota</taxon>
        <taxon>Clostridia</taxon>
        <taxon>Eubacteriales</taxon>
        <taxon>Clostridiaceae</taxon>
        <taxon>Clostridium</taxon>
    </lineage>
</organism>
<protein>
    <submittedName>
        <fullName evidence="4">Membrane protein</fullName>
    </submittedName>
</protein>
<dbReference type="PANTHER" id="PTHR37810:SF9">
    <property type="entry name" value="MEMBRANE PROTEIN"/>
    <property type="match status" value="1"/>
</dbReference>
<feature type="transmembrane region" description="Helical" evidence="1">
    <location>
        <begin position="189"/>
        <end position="212"/>
    </location>
</feature>
<feature type="transmembrane region" description="Helical" evidence="1">
    <location>
        <begin position="353"/>
        <end position="372"/>
    </location>
</feature>
<feature type="transmembrane region" description="Helical" evidence="1">
    <location>
        <begin position="244"/>
        <end position="268"/>
    </location>
</feature>
<evidence type="ECO:0000259" key="3">
    <source>
        <dbReference type="Pfam" id="PF19124"/>
    </source>
</evidence>
<dbReference type="PANTHER" id="PTHR37810">
    <property type="entry name" value="IMMUNITY PROTEIN SDPI"/>
    <property type="match status" value="1"/>
</dbReference>
<dbReference type="RefSeq" id="WP_055267263.1">
    <property type="nucleotide sequence ID" value="NZ_CABIXQ010000020.1"/>
</dbReference>
<feature type="transmembrane region" description="Helical" evidence="1">
    <location>
        <begin position="6"/>
        <end position="24"/>
    </location>
</feature>
<dbReference type="OrthoDB" id="9808690at2"/>
<dbReference type="GO" id="GO:0009636">
    <property type="term" value="P:response to toxic substance"/>
    <property type="evidence" value="ECO:0007669"/>
    <property type="project" value="TreeGrafter"/>
</dbReference>
<dbReference type="EMBL" id="CYZX01000020">
    <property type="protein sequence ID" value="CUO93203.1"/>
    <property type="molecule type" value="Genomic_DNA"/>
</dbReference>
<proteinExistence type="predicted"/>
<keyword evidence="1" id="KW-0472">Membrane</keyword>
<feature type="domain" description="DUF1648" evidence="2">
    <location>
        <begin position="153"/>
        <end position="189"/>
    </location>
</feature>
<evidence type="ECO:0000256" key="1">
    <source>
        <dbReference type="SAM" id="Phobius"/>
    </source>
</evidence>
<feature type="domain" description="DUF5808" evidence="3">
    <location>
        <begin position="327"/>
        <end position="352"/>
    </location>
</feature>
<dbReference type="Pfam" id="PF19124">
    <property type="entry name" value="DUF5808"/>
    <property type="match status" value="1"/>
</dbReference>
<feature type="transmembrane region" description="Helical" evidence="1">
    <location>
        <begin position="144"/>
        <end position="166"/>
    </location>
</feature>
<sequence length="379" mass="44327">MEELVKYFIFPFITIILYIQVFNLNRFSNNGIYFGIRVPLEYKDDKDILELEKIYKKQNIILILPIIILVNIIYFLNMKMWLFLTYIFILIGIINILPIIYWIKMRNLKNKKGWKVLSKNVVIVETGLRQPQKNSRVKAVDTRYYLILLIIPLIISILTLINYNIIPQLIPVHYNVSGVVDKVVEKGTIAAYMNLAGIPFMLVLMIFFFMFINNITVKSKSDLFSGKIKETIEKKLLFKKYVSIFTWILALETLIIMAIPQICIIFNLSIEIMTIPMIILFISIVIFLVMSYYLGQGGRNIKTNEEGEENYRDDDDKYILGALYYNKKDPALMVEKRIGVGWTVNLAHPLGKIVMILPFIIIVGMIIFMYFYEKTNPIF</sequence>
<evidence type="ECO:0000259" key="2">
    <source>
        <dbReference type="Pfam" id="PF07853"/>
    </source>
</evidence>
<evidence type="ECO:0000313" key="4">
    <source>
        <dbReference type="EMBL" id="CUO93203.1"/>
    </source>
</evidence>
<feature type="transmembrane region" description="Helical" evidence="1">
    <location>
        <begin position="83"/>
        <end position="103"/>
    </location>
</feature>
<reference evidence="4 5" key="1">
    <citation type="submission" date="2015-09" db="EMBL/GenBank/DDBJ databases">
        <authorList>
            <consortium name="Pathogen Informatics"/>
        </authorList>
    </citation>
    <scope>NUCLEOTIDE SEQUENCE [LARGE SCALE GENOMIC DNA]</scope>
    <source>
        <strain evidence="4 5">2789STDY5834856</strain>
    </source>
</reference>
<dbReference type="InterPro" id="IPR043831">
    <property type="entry name" value="DUF5808"/>
</dbReference>
<feature type="transmembrane region" description="Helical" evidence="1">
    <location>
        <begin position="274"/>
        <end position="294"/>
    </location>
</feature>
<name>A0A174J0F2_9CLOT</name>
<feature type="transmembrane region" description="Helical" evidence="1">
    <location>
        <begin position="60"/>
        <end position="77"/>
    </location>
</feature>
<accession>A0A174J0F2</accession>
<evidence type="ECO:0000313" key="5">
    <source>
        <dbReference type="Proteomes" id="UP000095594"/>
    </source>
</evidence>
<dbReference type="Proteomes" id="UP000095594">
    <property type="component" value="Unassembled WGS sequence"/>
</dbReference>
<dbReference type="InterPro" id="IPR012867">
    <property type="entry name" value="DUF1648"/>
</dbReference>
<keyword evidence="1" id="KW-1133">Transmembrane helix</keyword>